<sequence>MKVSFLVTYYNQEAYVKESIESILAIDKDFEWEILVGDDGSTDKTVDAVKEYINKYPGKIFLYVRDRNDGVIETVKRSSLNRLNLVKKMSGDYFCILDGDDYYCDVNFVQDALDVFLHRDDISVVAFGFQMFSTERGVTNKQYLTKKGDLSTSHYLKHMYTPAGACVIKNDFDLGRIKYLERIGFFDDNDILINSLNYGKMYAIDKIVYSYRQTDNSTYNAMGEAERALLNLQGCDVDRSYLPQYEKQILRRNLGAIISLYKNRKNIKNVLSIDRELKYYNACDEIPNSYTVGYLDNYYRGNSANKKFSRLIIMLLIYYPIVTIRSMAKIK</sequence>
<evidence type="ECO:0000259" key="1">
    <source>
        <dbReference type="Pfam" id="PF00535"/>
    </source>
</evidence>
<keyword evidence="2" id="KW-0808">Transferase</keyword>
<dbReference type="OrthoDB" id="199095at2"/>
<evidence type="ECO:0000313" key="3">
    <source>
        <dbReference type="Proteomes" id="UP000184185"/>
    </source>
</evidence>
<name>A0A1M6KNG6_PSEXY</name>
<protein>
    <submittedName>
        <fullName evidence="2">Glycosyl transferase family 2</fullName>
    </submittedName>
</protein>
<reference evidence="2 3" key="1">
    <citation type="submission" date="2016-11" db="EMBL/GenBank/DDBJ databases">
        <authorList>
            <person name="Jaros S."/>
            <person name="Januszkiewicz K."/>
            <person name="Wedrychowicz H."/>
        </authorList>
    </citation>
    <scope>NUCLEOTIDE SEQUENCE [LARGE SCALE GENOMIC DNA]</scope>
    <source>
        <strain evidence="2 3">DSM 14809</strain>
    </source>
</reference>
<dbReference type="InterPro" id="IPR001173">
    <property type="entry name" value="Glyco_trans_2-like"/>
</dbReference>
<proteinExistence type="predicted"/>
<dbReference type="AlphaFoldDB" id="A0A1M6KNG6"/>
<dbReference type="PANTHER" id="PTHR22916">
    <property type="entry name" value="GLYCOSYLTRANSFERASE"/>
    <property type="match status" value="1"/>
</dbReference>
<accession>A0A1M6KNG6</accession>
<dbReference type="SUPFAM" id="SSF53448">
    <property type="entry name" value="Nucleotide-diphospho-sugar transferases"/>
    <property type="match status" value="1"/>
</dbReference>
<dbReference type="Proteomes" id="UP000184185">
    <property type="component" value="Unassembled WGS sequence"/>
</dbReference>
<gene>
    <name evidence="2" type="ORF">SAMN02745725_02903</name>
</gene>
<keyword evidence="3" id="KW-1185">Reference proteome</keyword>
<evidence type="ECO:0000313" key="2">
    <source>
        <dbReference type="EMBL" id="SHJ60477.1"/>
    </source>
</evidence>
<organism evidence="2 3">
    <name type="scientific">Pseudobutyrivibrio xylanivorans DSM 14809</name>
    <dbReference type="NCBI Taxonomy" id="1123012"/>
    <lineage>
        <taxon>Bacteria</taxon>
        <taxon>Bacillati</taxon>
        <taxon>Bacillota</taxon>
        <taxon>Clostridia</taxon>
        <taxon>Lachnospirales</taxon>
        <taxon>Lachnospiraceae</taxon>
        <taxon>Pseudobutyrivibrio</taxon>
    </lineage>
</organism>
<dbReference type="GO" id="GO:0016758">
    <property type="term" value="F:hexosyltransferase activity"/>
    <property type="evidence" value="ECO:0007669"/>
    <property type="project" value="UniProtKB-ARBA"/>
</dbReference>
<dbReference type="RefSeq" id="WP_072919258.1">
    <property type="nucleotide sequence ID" value="NZ_FQYQ01000032.1"/>
</dbReference>
<dbReference type="Pfam" id="PF00535">
    <property type="entry name" value="Glycos_transf_2"/>
    <property type="match status" value="1"/>
</dbReference>
<dbReference type="EMBL" id="FQYQ01000032">
    <property type="protein sequence ID" value="SHJ60477.1"/>
    <property type="molecule type" value="Genomic_DNA"/>
</dbReference>
<dbReference type="InterPro" id="IPR029044">
    <property type="entry name" value="Nucleotide-diphossugar_trans"/>
</dbReference>
<dbReference type="Gene3D" id="3.90.550.10">
    <property type="entry name" value="Spore Coat Polysaccharide Biosynthesis Protein SpsA, Chain A"/>
    <property type="match status" value="1"/>
</dbReference>
<feature type="domain" description="Glycosyltransferase 2-like" evidence="1">
    <location>
        <begin position="4"/>
        <end position="140"/>
    </location>
</feature>
<dbReference type="PANTHER" id="PTHR22916:SF3">
    <property type="entry name" value="UDP-GLCNAC:BETAGAL BETA-1,3-N-ACETYLGLUCOSAMINYLTRANSFERASE-LIKE PROTEIN 1"/>
    <property type="match status" value="1"/>
</dbReference>